<feature type="transmembrane region" description="Helical" evidence="1">
    <location>
        <begin position="14"/>
        <end position="31"/>
    </location>
</feature>
<dbReference type="Proteomes" id="UP000032740">
    <property type="component" value="Chromosome"/>
</dbReference>
<keyword evidence="1" id="KW-1133">Transmembrane helix</keyword>
<accession>U4KJR7</accession>
<dbReference type="STRING" id="1318466.BN85402170"/>
<gene>
    <name evidence="2" type="ORF">BN85402170</name>
</gene>
<feature type="transmembrane region" description="Helical" evidence="1">
    <location>
        <begin position="103"/>
        <end position="125"/>
    </location>
</feature>
<dbReference type="KEGG" id="apal:BN85402170"/>
<dbReference type="RefSeq" id="WP_026655248.1">
    <property type="nucleotide sequence ID" value="NC_022538.1"/>
</dbReference>
<name>U4KJR7_ALTPJ</name>
<dbReference type="HOGENOM" id="CLU_1954801_0_0_14"/>
<evidence type="ECO:0000313" key="2">
    <source>
        <dbReference type="EMBL" id="CCV63794.1"/>
    </source>
</evidence>
<reference evidence="2 3" key="1">
    <citation type="journal article" date="2013" name="J. Mol. Microbiol. Biotechnol.">
        <title>Analysis of the Complete Genomes of Acholeplasma brassicae , A. palmae and A. laidlawii and Their Comparison to the Obligate Parasites from ' Candidatus Phytoplasma'.</title>
        <authorList>
            <person name="Kube M."/>
            <person name="Siewert C."/>
            <person name="Migdoll A.M."/>
            <person name="Duduk B."/>
            <person name="Holz S."/>
            <person name="Rabus R."/>
            <person name="Seemuller E."/>
            <person name="Mitrovic J."/>
            <person name="Muller I."/>
            <person name="Buttner C."/>
            <person name="Reinhardt R."/>
        </authorList>
    </citation>
    <scope>NUCLEOTIDE SEQUENCE [LARGE SCALE GENOMIC DNA]</scope>
    <source>
        <strain evidence="2 3">J233</strain>
    </source>
</reference>
<proteinExistence type="predicted"/>
<keyword evidence="1" id="KW-0812">Transmembrane</keyword>
<keyword evidence="3" id="KW-1185">Reference proteome</keyword>
<feature type="transmembrane region" description="Helical" evidence="1">
    <location>
        <begin position="37"/>
        <end position="57"/>
    </location>
</feature>
<organism evidence="2 3">
    <name type="scientific">Alteracholeplasma palmae (strain ATCC 49389 / J233)</name>
    <name type="common">Acholeplasma palmae</name>
    <dbReference type="NCBI Taxonomy" id="1318466"/>
    <lineage>
        <taxon>Bacteria</taxon>
        <taxon>Bacillati</taxon>
        <taxon>Mycoplasmatota</taxon>
        <taxon>Mollicutes</taxon>
        <taxon>Acholeplasmatales</taxon>
        <taxon>Acholeplasmataceae</taxon>
        <taxon>Acholeplasma</taxon>
    </lineage>
</organism>
<dbReference type="EMBL" id="FO681347">
    <property type="protein sequence ID" value="CCV63794.1"/>
    <property type="molecule type" value="Genomic_DNA"/>
</dbReference>
<sequence length="128" mass="15211">MINYKNIKLNYKKIVFFSLTALILVFLGLLFQNSFTFLAWVNSFTLTTIIFVAYSWFQIVINHGLFDTIIYGVKSFWGSVLNRKIKEDLYEYRTNKEKIPKSTILFSWSFTMILVLITIILYIIYYAK</sequence>
<protein>
    <submittedName>
        <fullName evidence="2">Uncharacterized protein</fullName>
    </submittedName>
</protein>
<evidence type="ECO:0000313" key="3">
    <source>
        <dbReference type="Proteomes" id="UP000032740"/>
    </source>
</evidence>
<evidence type="ECO:0000256" key="1">
    <source>
        <dbReference type="SAM" id="Phobius"/>
    </source>
</evidence>
<dbReference type="AlphaFoldDB" id="U4KJR7"/>
<keyword evidence="1" id="KW-0472">Membrane</keyword>